<proteinExistence type="predicted"/>
<feature type="region of interest" description="Disordered" evidence="1">
    <location>
        <begin position="104"/>
        <end position="168"/>
    </location>
</feature>
<feature type="compositionally biased region" description="Polar residues" evidence="1">
    <location>
        <begin position="186"/>
        <end position="195"/>
    </location>
</feature>
<evidence type="ECO:0000256" key="2">
    <source>
        <dbReference type="SAM" id="SignalP"/>
    </source>
</evidence>
<evidence type="ECO:0000256" key="1">
    <source>
        <dbReference type="SAM" id="MobiDB-lite"/>
    </source>
</evidence>
<evidence type="ECO:0000313" key="4">
    <source>
        <dbReference type="Proteomes" id="UP000248817"/>
    </source>
</evidence>
<feature type="compositionally biased region" description="Basic and acidic residues" evidence="1">
    <location>
        <begin position="152"/>
        <end position="166"/>
    </location>
</feature>
<feature type="region of interest" description="Disordered" evidence="1">
    <location>
        <begin position="215"/>
        <end position="234"/>
    </location>
</feature>
<protein>
    <submittedName>
        <fullName evidence="3">Uncharacterized protein</fullName>
    </submittedName>
</protein>
<reference evidence="3 4" key="1">
    <citation type="submission" date="2018-02" db="EMBL/GenBank/DDBJ databases">
        <title>The genomes of Aspergillus section Nigri reveals drivers in fungal speciation.</title>
        <authorList>
            <consortium name="DOE Joint Genome Institute"/>
            <person name="Vesth T.C."/>
            <person name="Nybo J."/>
            <person name="Theobald S."/>
            <person name="Brandl J."/>
            <person name="Frisvad J.C."/>
            <person name="Nielsen K.F."/>
            <person name="Lyhne E.K."/>
            <person name="Kogle M.E."/>
            <person name="Kuo A."/>
            <person name="Riley R."/>
            <person name="Clum A."/>
            <person name="Nolan M."/>
            <person name="Lipzen A."/>
            <person name="Salamov A."/>
            <person name="Henrissat B."/>
            <person name="Wiebenga A."/>
            <person name="De vries R.P."/>
            <person name="Grigoriev I.V."/>
            <person name="Mortensen U.H."/>
            <person name="Andersen M.R."/>
            <person name="Baker S.E."/>
        </authorList>
    </citation>
    <scope>NUCLEOTIDE SEQUENCE [LARGE SCALE GENOMIC DNA]</scope>
    <source>
        <strain evidence="3 4">CBS 114.80</strain>
    </source>
</reference>
<feature type="region of interest" description="Disordered" evidence="1">
    <location>
        <begin position="180"/>
        <end position="200"/>
    </location>
</feature>
<keyword evidence="4" id="KW-1185">Reference proteome</keyword>
<dbReference type="AlphaFoldDB" id="A0A2V5J7V6"/>
<feature type="compositionally biased region" description="Polar residues" evidence="1">
    <location>
        <begin position="118"/>
        <end position="142"/>
    </location>
</feature>
<feature type="signal peptide" evidence="2">
    <location>
        <begin position="1"/>
        <end position="16"/>
    </location>
</feature>
<dbReference type="EMBL" id="KZ825478">
    <property type="protein sequence ID" value="PYI34087.1"/>
    <property type="molecule type" value="Genomic_DNA"/>
</dbReference>
<organism evidence="3 4">
    <name type="scientific">Aspergillus indologenus CBS 114.80</name>
    <dbReference type="NCBI Taxonomy" id="1450541"/>
    <lineage>
        <taxon>Eukaryota</taxon>
        <taxon>Fungi</taxon>
        <taxon>Dikarya</taxon>
        <taxon>Ascomycota</taxon>
        <taxon>Pezizomycotina</taxon>
        <taxon>Eurotiomycetes</taxon>
        <taxon>Eurotiomycetidae</taxon>
        <taxon>Eurotiales</taxon>
        <taxon>Aspergillaceae</taxon>
        <taxon>Aspergillus</taxon>
        <taxon>Aspergillus subgen. Circumdati</taxon>
    </lineage>
</organism>
<keyword evidence="2" id="KW-0732">Signal</keyword>
<feature type="compositionally biased region" description="Polar residues" evidence="1">
    <location>
        <begin position="221"/>
        <end position="234"/>
    </location>
</feature>
<dbReference type="Proteomes" id="UP000248817">
    <property type="component" value="Unassembled WGS sequence"/>
</dbReference>
<name>A0A2V5J7V6_9EURO</name>
<gene>
    <name evidence="3" type="ORF">BP00DRAFT_82120</name>
</gene>
<evidence type="ECO:0000313" key="3">
    <source>
        <dbReference type="EMBL" id="PYI34087.1"/>
    </source>
</evidence>
<sequence>MYTAALLLALSLTAQSVPVFHSQANDTIARRNELPYKVVDVAGTAAPTVETITATPSPPVTVTVTEYPSSTPALEPFSPSSWSVGPRVTGIPHPGPQFAARALNSTETEHHHRRQEHANTTLTETPARQDSTTVAKRSNDTLPRSLGKHNGTAHEQDHHAEHKDEDMSAQALTQRALTGTEAATKHTGSSANETQPARVDTAPEHAAAFARRALTTDAKHTPQSSNNTAEQSDATKRAFNTTEAATTPFARSVNGTSLHARNVTAGDY</sequence>
<accession>A0A2V5J7V6</accession>
<feature type="chain" id="PRO_5016113913" evidence="2">
    <location>
        <begin position="17"/>
        <end position="268"/>
    </location>
</feature>